<gene>
    <name evidence="1" type="ORF">E7Z74_01570</name>
</gene>
<proteinExistence type="predicted"/>
<evidence type="ECO:0000313" key="1">
    <source>
        <dbReference type="EMBL" id="MBE6509947.1"/>
    </source>
</evidence>
<accession>A0A8T3VH83</accession>
<reference evidence="1" key="1">
    <citation type="submission" date="2019-04" db="EMBL/GenBank/DDBJ databases">
        <title>Evolution of Biomass-Degrading Anaerobic Consortia Revealed by Metagenomics.</title>
        <authorList>
            <person name="Peng X."/>
        </authorList>
    </citation>
    <scope>NUCLEOTIDE SEQUENCE</scope>
    <source>
        <strain evidence="1">SIG13</strain>
    </source>
</reference>
<dbReference type="Proteomes" id="UP000713479">
    <property type="component" value="Unassembled WGS sequence"/>
</dbReference>
<comment type="caution">
    <text evidence="1">The sequence shown here is derived from an EMBL/GenBank/DDBJ whole genome shotgun (WGS) entry which is preliminary data.</text>
</comment>
<name>A0A8T3VH83_9EURY</name>
<sequence length="152" mass="17529">MGMKEDSTKKTSFNFDKNLLKELKLQSFESEVTQTELIHRYIKEGLYRDKNGDVFVMNNVIIESDLMDRLSIKSNLINIDINELANKYISQGLDNDNVIPDKVSNPEDFKKLLDHDKPEGDDTLKKITGIIDVKSNFNAVELKKLSQTRYID</sequence>
<evidence type="ECO:0000313" key="2">
    <source>
        <dbReference type="Proteomes" id="UP000713479"/>
    </source>
</evidence>
<dbReference type="AlphaFoldDB" id="A0A8T3VH83"/>
<organism evidence="1 2">
    <name type="scientific">Methanobrevibacter millerae</name>
    <dbReference type="NCBI Taxonomy" id="230361"/>
    <lineage>
        <taxon>Archaea</taxon>
        <taxon>Methanobacteriati</taxon>
        <taxon>Methanobacteriota</taxon>
        <taxon>Methanomada group</taxon>
        <taxon>Methanobacteria</taxon>
        <taxon>Methanobacteriales</taxon>
        <taxon>Methanobacteriaceae</taxon>
        <taxon>Methanobrevibacter</taxon>
    </lineage>
</organism>
<protein>
    <submittedName>
        <fullName evidence="1">Uncharacterized protein</fullName>
    </submittedName>
</protein>
<dbReference type="EMBL" id="SUTF01000002">
    <property type="protein sequence ID" value="MBE6509947.1"/>
    <property type="molecule type" value="Genomic_DNA"/>
</dbReference>